<dbReference type="PANTHER" id="PTHR30462">
    <property type="entry name" value="INTERMEMBRANE TRANSPORT PROTEIN PQIB-RELATED"/>
    <property type="match status" value="1"/>
</dbReference>
<dbReference type="Proteomes" id="UP000012040">
    <property type="component" value="Chromosome"/>
</dbReference>
<gene>
    <name evidence="9" type="ORF">A11Q_348</name>
</gene>
<dbReference type="InterPro" id="IPR003399">
    <property type="entry name" value="Mce/MlaD"/>
</dbReference>
<comment type="subcellular location">
    <subcellularLocation>
        <location evidence="1">Cell inner membrane</location>
    </subcellularLocation>
</comment>
<evidence type="ECO:0000256" key="3">
    <source>
        <dbReference type="ARBA" id="ARBA00022519"/>
    </source>
</evidence>
<evidence type="ECO:0000256" key="4">
    <source>
        <dbReference type="ARBA" id="ARBA00022692"/>
    </source>
</evidence>
<reference evidence="9 10" key="1">
    <citation type="journal article" date="2013" name="ISME J.">
        <title>By their genes ye shall know them: genomic signatures of predatory bacteria.</title>
        <authorList>
            <person name="Pasternak Z."/>
            <person name="Pietrokovski S."/>
            <person name="Rotem O."/>
            <person name="Gophna U."/>
            <person name="Lurie-Weinberger M.N."/>
            <person name="Jurkevitch E."/>
        </authorList>
    </citation>
    <scope>NUCLEOTIDE SEQUENCE [LARGE SCALE GENOMIC DNA]</scope>
    <source>
        <strain evidence="9 10">JSS</strain>
    </source>
</reference>
<evidence type="ECO:0000256" key="5">
    <source>
        <dbReference type="ARBA" id="ARBA00022989"/>
    </source>
</evidence>
<dbReference type="HOGENOM" id="CLU_018765_0_0_7"/>
<feature type="transmembrane region" description="Helical" evidence="7">
    <location>
        <begin position="15"/>
        <end position="33"/>
    </location>
</feature>
<dbReference type="InterPro" id="IPR051800">
    <property type="entry name" value="PqiA-PqiB_transport"/>
</dbReference>
<keyword evidence="3" id="KW-0997">Cell inner membrane</keyword>
<dbReference type="GO" id="GO:0005886">
    <property type="term" value="C:plasma membrane"/>
    <property type="evidence" value="ECO:0007669"/>
    <property type="project" value="UniProtKB-SubCell"/>
</dbReference>
<protein>
    <recommendedName>
        <fullName evidence="8">Mce/MlaD domain-containing protein</fullName>
    </recommendedName>
</protein>
<feature type="domain" description="Mce/MlaD" evidence="8">
    <location>
        <begin position="40"/>
        <end position="131"/>
    </location>
</feature>
<name>M4V5W8_9BACT</name>
<dbReference type="AlphaFoldDB" id="M4V5W8"/>
<dbReference type="STRING" id="1184267.A11Q_348"/>
<evidence type="ECO:0000259" key="8">
    <source>
        <dbReference type="Pfam" id="PF02470"/>
    </source>
</evidence>
<evidence type="ECO:0000256" key="1">
    <source>
        <dbReference type="ARBA" id="ARBA00004533"/>
    </source>
</evidence>
<keyword evidence="4 7" id="KW-0812">Transmembrane</keyword>
<accession>M4V5W8</accession>
<dbReference type="PANTHER" id="PTHR30462:SF0">
    <property type="entry name" value="INTERMEMBRANE TRANSPORT PROTEIN YEBT"/>
    <property type="match status" value="1"/>
</dbReference>
<keyword evidence="5 7" id="KW-1133">Transmembrane helix</keyword>
<keyword evidence="2" id="KW-1003">Cell membrane</keyword>
<organism evidence="9 10">
    <name type="scientific">Pseudobdellovibrio exovorus JSS</name>
    <dbReference type="NCBI Taxonomy" id="1184267"/>
    <lineage>
        <taxon>Bacteria</taxon>
        <taxon>Pseudomonadati</taxon>
        <taxon>Bdellovibrionota</taxon>
        <taxon>Bdellovibrionia</taxon>
        <taxon>Bdellovibrionales</taxon>
        <taxon>Pseudobdellovibrionaceae</taxon>
        <taxon>Pseudobdellovibrio</taxon>
    </lineage>
</organism>
<sequence>MSKFKNFTHRLSNSWYIWLFPVFAICICAWLAYDHYDKRGPQIRILFDDAASLQVGRTQVRFRGVTIGVVSDIAISDDYRKAIATVDLQKESAHFAVEGSRFWVVSPQVNFQGISGLETLIEGTYIAVHPGDSKEKSKFDFIAQETAVTNDALENTSSYILQTADAQSVNAGDSITFRGLVVGSVTRVSLSQDSRVVNIQINIQNRYTKLIRTNTNFWRKSGIQANLGLFNSEVKIGSLDTLMRGGVELFTPDEAGPLAKAGTRFELLNDAPKGYEKWNPQLTYK</sequence>
<proteinExistence type="predicted"/>
<dbReference type="PATRIC" id="fig|1184267.3.peg.350"/>
<dbReference type="eggNOG" id="COG3008">
    <property type="taxonomic scope" value="Bacteria"/>
</dbReference>
<evidence type="ECO:0000256" key="7">
    <source>
        <dbReference type="SAM" id="Phobius"/>
    </source>
</evidence>
<feature type="domain" description="Mce/MlaD" evidence="8">
    <location>
        <begin position="156"/>
        <end position="242"/>
    </location>
</feature>
<dbReference type="Pfam" id="PF02470">
    <property type="entry name" value="MlaD"/>
    <property type="match status" value="2"/>
</dbReference>
<evidence type="ECO:0000313" key="9">
    <source>
        <dbReference type="EMBL" id="AGH94568.1"/>
    </source>
</evidence>
<dbReference type="EMBL" id="CP003537">
    <property type="protein sequence ID" value="AGH94568.1"/>
    <property type="molecule type" value="Genomic_DNA"/>
</dbReference>
<evidence type="ECO:0000313" key="10">
    <source>
        <dbReference type="Proteomes" id="UP000012040"/>
    </source>
</evidence>
<dbReference type="KEGG" id="bex:A11Q_348"/>
<dbReference type="RefSeq" id="WP_015469058.1">
    <property type="nucleotide sequence ID" value="NC_020813.1"/>
</dbReference>
<evidence type="ECO:0000256" key="2">
    <source>
        <dbReference type="ARBA" id="ARBA00022475"/>
    </source>
</evidence>
<keyword evidence="6 7" id="KW-0472">Membrane</keyword>
<keyword evidence="10" id="KW-1185">Reference proteome</keyword>
<evidence type="ECO:0000256" key="6">
    <source>
        <dbReference type="ARBA" id="ARBA00023136"/>
    </source>
</evidence>